<keyword evidence="1" id="KW-0812">Transmembrane</keyword>
<dbReference type="STRING" id="390807.SAMN04488095_2375"/>
<dbReference type="EMBL" id="FORA01000003">
    <property type="protein sequence ID" value="SFJ27369.1"/>
    <property type="molecule type" value="Genomic_DNA"/>
</dbReference>
<keyword evidence="1" id="KW-1133">Transmembrane helix</keyword>
<protein>
    <submittedName>
        <fullName evidence="2">Uncharacterized protein</fullName>
    </submittedName>
</protein>
<feature type="transmembrane region" description="Helical" evidence="1">
    <location>
        <begin position="70"/>
        <end position="90"/>
    </location>
</feature>
<evidence type="ECO:0000313" key="3">
    <source>
        <dbReference type="Proteomes" id="UP000199110"/>
    </source>
</evidence>
<evidence type="ECO:0000256" key="1">
    <source>
        <dbReference type="SAM" id="Phobius"/>
    </source>
</evidence>
<reference evidence="2 3" key="1">
    <citation type="submission" date="2016-10" db="EMBL/GenBank/DDBJ databases">
        <authorList>
            <person name="de Groot N.N."/>
        </authorList>
    </citation>
    <scope>NUCLEOTIDE SEQUENCE [LARGE SCALE GENOMIC DNA]</scope>
    <source>
        <strain evidence="2 3">DSM 19073</strain>
    </source>
</reference>
<keyword evidence="1" id="KW-0472">Membrane</keyword>
<gene>
    <name evidence="2" type="ORF">SAMN04488095_2375</name>
</gene>
<dbReference type="RefSeq" id="WP_092780743.1">
    <property type="nucleotide sequence ID" value="NZ_FORA01000003.1"/>
</dbReference>
<name>A0A1I3Q0X4_9RHOB</name>
<organism evidence="2 3">
    <name type="scientific">Jannaschia pohangensis</name>
    <dbReference type="NCBI Taxonomy" id="390807"/>
    <lineage>
        <taxon>Bacteria</taxon>
        <taxon>Pseudomonadati</taxon>
        <taxon>Pseudomonadota</taxon>
        <taxon>Alphaproteobacteria</taxon>
        <taxon>Rhodobacterales</taxon>
        <taxon>Roseobacteraceae</taxon>
        <taxon>Jannaschia</taxon>
    </lineage>
</organism>
<evidence type="ECO:0000313" key="2">
    <source>
        <dbReference type="EMBL" id="SFJ27369.1"/>
    </source>
</evidence>
<dbReference type="AlphaFoldDB" id="A0A1I3Q0X4"/>
<accession>A0A1I3Q0X4</accession>
<dbReference type="OrthoDB" id="7659267at2"/>
<keyword evidence="3" id="KW-1185">Reference proteome</keyword>
<proteinExistence type="predicted"/>
<feature type="transmembrane region" description="Helical" evidence="1">
    <location>
        <begin position="6"/>
        <end position="36"/>
    </location>
</feature>
<dbReference type="Proteomes" id="UP000199110">
    <property type="component" value="Unassembled WGS sequence"/>
</dbReference>
<sequence length="93" mass="10131">MFNDGISPLIVTILMAQSLFFAGWVVASVGILWAILRRARSGGDAIPGTGAQVSAVQSYMRDPETRFRRWVWLGLTFGLLGIAFGFGVLIRSV</sequence>